<dbReference type="PANTHER" id="PTHR45138">
    <property type="entry name" value="REGULATORY COMPONENTS OF SENSORY TRANSDUCTION SYSTEM"/>
    <property type="match status" value="1"/>
</dbReference>
<feature type="transmembrane region" description="Helical" evidence="1">
    <location>
        <begin position="191"/>
        <end position="215"/>
    </location>
</feature>
<protein>
    <submittedName>
        <fullName evidence="3">Diguanylate cyclase</fullName>
        <ecNumber evidence="3">2.7.7.65</ecNumber>
    </submittedName>
</protein>
<dbReference type="SMART" id="SM00267">
    <property type="entry name" value="GGDEF"/>
    <property type="match status" value="1"/>
</dbReference>
<keyword evidence="3" id="KW-0808">Transferase</keyword>
<name>A0ABW3MAR2_9PSEU</name>
<feature type="transmembrane region" description="Helical" evidence="1">
    <location>
        <begin position="109"/>
        <end position="129"/>
    </location>
</feature>
<dbReference type="EC" id="2.7.7.65" evidence="3"/>
<evidence type="ECO:0000313" key="3">
    <source>
        <dbReference type="EMBL" id="MFD1047098.1"/>
    </source>
</evidence>
<feature type="transmembrane region" description="Helical" evidence="1">
    <location>
        <begin position="149"/>
        <end position="171"/>
    </location>
</feature>
<evidence type="ECO:0000256" key="1">
    <source>
        <dbReference type="SAM" id="Phobius"/>
    </source>
</evidence>
<dbReference type="GO" id="GO:0052621">
    <property type="term" value="F:diguanylate cyclase activity"/>
    <property type="evidence" value="ECO:0007669"/>
    <property type="project" value="UniProtKB-EC"/>
</dbReference>
<feature type="transmembrane region" description="Helical" evidence="1">
    <location>
        <begin position="70"/>
        <end position="97"/>
    </location>
</feature>
<dbReference type="Gene3D" id="3.30.70.270">
    <property type="match status" value="1"/>
</dbReference>
<dbReference type="PROSITE" id="PS50887">
    <property type="entry name" value="GGDEF"/>
    <property type="match status" value="1"/>
</dbReference>
<dbReference type="EMBL" id="JBHTIS010000926">
    <property type="protein sequence ID" value="MFD1047098.1"/>
    <property type="molecule type" value="Genomic_DNA"/>
</dbReference>
<dbReference type="InterPro" id="IPR000160">
    <property type="entry name" value="GGDEF_dom"/>
</dbReference>
<accession>A0ABW3MAR2</accession>
<comment type="caution">
    <text evidence="3">The sequence shown here is derived from an EMBL/GenBank/DDBJ whole genome shotgun (WGS) entry which is preliminary data.</text>
</comment>
<dbReference type="SUPFAM" id="SSF55073">
    <property type="entry name" value="Nucleotide cyclase"/>
    <property type="match status" value="1"/>
</dbReference>
<dbReference type="InterPro" id="IPR043128">
    <property type="entry name" value="Rev_trsase/Diguanyl_cyclase"/>
</dbReference>
<dbReference type="InterPro" id="IPR050469">
    <property type="entry name" value="Diguanylate_Cyclase"/>
</dbReference>
<keyword evidence="1" id="KW-1133">Transmembrane helix</keyword>
<dbReference type="CDD" id="cd01949">
    <property type="entry name" value="GGDEF"/>
    <property type="match status" value="1"/>
</dbReference>
<sequence length="395" mass="43112">MLLLLIVDLAAVAGGVIAFTLGPLVRTNIVMATVLTGLGLVAAELSIRVERLRRWFSNAPGTPHVNLTSVWTLAGAMLLPASLAAAVVVVLYGHLWLRVWWRQSHVQTWRVMFNVANVLVCCYVANWFVRWFSLTIPNLSDGLTDLLEIVATVVVYFVVNSVLAGAAIALLQPDRSLGKLLGGVGDNITELGTLSLGAVTATLLGWKPWLVVLIFPPLYALHRSVLTRTYEIAATTDGKTGLLNATSWQLCAEKELDRSRRQQNECGLLMIDLDHFRRVNNAHGHQVGDRALRAVATMLKETTRGYDLCGRFGGEEFVVLLPQTGAEMAFGVANRIREAIREITIDTEHGVQRLTVSIGVATYPENGCDLERLLFAADVALFAAKDGGRDRVCSS</sequence>
<dbReference type="InterPro" id="IPR029787">
    <property type="entry name" value="Nucleotide_cyclase"/>
</dbReference>
<feature type="domain" description="GGDEF" evidence="2">
    <location>
        <begin position="264"/>
        <end position="395"/>
    </location>
</feature>
<evidence type="ECO:0000313" key="4">
    <source>
        <dbReference type="Proteomes" id="UP001597045"/>
    </source>
</evidence>
<keyword evidence="1" id="KW-0472">Membrane</keyword>
<dbReference type="NCBIfam" id="TIGR00254">
    <property type="entry name" value="GGDEF"/>
    <property type="match status" value="1"/>
</dbReference>
<dbReference type="Proteomes" id="UP001597045">
    <property type="component" value="Unassembled WGS sequence"/>
</dbReference>
<keyword evidence="3" id="KW-0548">Nucleotidyltransferase</keyword>
<dbReference type="PANTHER" id="PTHR45138:SF9">
    <property type="entry name" value="DIGUANYLATE CYCLASE DGCM-RELATED"/>
    <property type="match status" value="1"/>
</dbReference>
<keyword evidence="4" id="KW-1185">Reference proteome</keyword>
<dbReference type="Pfam" id="PF00990">
    <property type="entry name" value="GGDEF"/>
    <property type="match status" value="1"/>
</dbReference>
<organism evidence="3 4">
    <name type="scientific">Kibdelosporangium lantanae</name>
    <dbReference type="NCBI Taxonomy" id="1497396"/>
    <lineage>
        <taxon>Bacteria</taxon>
        <taxon>Bacillati</taxon>
        <taxon>Actinomycetota</taxon>
        <taxon>Actinomycetes</taxon>
        <taxon>Pseudonocardiales</taxon>
        <taxon>Pseudonocardiaceae</taxon>
        <taxon>Kibdelosporangium</taxon>
    </lineage>
</organism>
<keyword evidence="1" id="KW-0812">Transmembrane</keyword>
<reference evidence="4" key="1">
    <citation type="journal article" date="2019" name="Int. J. Syst. Evol. Microbiol.">
        <title>The Global Catalogue of Microorganisms (GCM) 10K type strain sequencing project: providing services to taxonomists for standard genome sequencing and annotation.</title>
        <authorList>
            <consortium name="The Broad Institute Genomics Platform"/>
            <consortium name="The Broad Institute Genome Sequencing Center for Infectious Disease"/>
            <person name="Wu L."/>
            <person name="Ma J."/>
        </authorList>
    </citation>
    <scope>NUCLEOTIDE SEQUENCE [LARGE SCALE GENOMIC DNA]</scope>
    <source>
        <strain evidence="4">JCM 31486</strain>
    </source>
</reference>
<gene>
    <name evidence="3" type="ORF">ACFQ1S_16850</name>
</gene>
<proteinExistence type="predicted"/>
<evidence type="ECO:0000259" key="2">
    <source>
        <dbReference type="PROSITE" id="PS50887"/>
    </source>
</evidence>